<evidence type="ECO:0000313" key="2">
    <source>
        <dbReference type="EMBL" id="CAE7402826.1"/>
    </source>
</evidence>
<sequence>MNSKEEGLKAKLQDARDRSADLHCRAADLDQHEAKLRAEEERCRELKRCLDERDARWHEAAKDASVVLKPHLKPRLSPRGKENVELQRQLEEQRGLMHKIKRKQDSWAAEGLEDSGRGHRDSFGSEETVTGPSF</sequence>
<protein>
    <submittedName>
        <fullName evidence="2">Uncharacterized protein</fullName>
    </submittedName>
</protein>
<reference evidence="2" key="1">
    <citation type="submission" date="2021-02" db="EMBL/GenBank/DDBJ databases">
        <authorList>
            <person name="Dougan E. K."/>
            <person name="Rhodes N."/>
            <person name="Thang M."/>
            <person name="Chan C."/>
        </authorList>
    </citation>
    <scope>NUCLEOTIDE SEQUENCE</scope>
</reference>
<feature type="compositionally biased region" description="Polar residues" evidence="1">
    <location>
        <begin position="125"/>
        <end position="134"/>
    </location>
</feature>
<name>A0A812QTE1_9DINO</name>
<gene>
    <name evidence="2" type="ORF">SNAT2548_LOCUS21920</name>
</gene>
<feature type="compositionally biased region" description="Basic and acidic residues" evidence="1">
    <location>
        <begin position="114"/>
        <end position="123"/>
    </location>
</feature>
<dbReference type="Proteomes" id="UP000604046">
    <property type="component" value="Unassembled WGS sequence"/>
</dbReference>
<keyword evidence="3" id="KW-1185">Reference proteome</keyword>
<comment type="caution">
    <text evidence="2">The sequence shown here is derived from an EMBL/GenBank/DDBJ whole genome shotgun (WGS) entry which is preliminary data.</text>
</comment>
<evidence type="ECO:0000313" key="3">
    <source>
        <dbReference type="Proteomes" id="UP000604046"/>
    </source>
</evidence>
<accession>A0A812QTE1</accession>
<dbReference type="AlphaFoldDB" id="A0A812QTE1"/>
<dbReference type="OrthoDB" id="430790at2759"/>
<dbReference type="EMBL" id="CAJNDS010002268">
    <property type="protein sequence ID" value="CAE7402826.1"/>
    <property type="molecule type" value="Genomic_DNA"/>
</dbReference>
<evidence type="ECO:0000256" key="1">
    <source>
        <dbReference type="SAM" id="MobiDB-lite"/>
    </source>
</evidence>
<feature type="region of interest" description="Disordered" evidence="1">
    <location>
        <begin position="95"/>
        <end position="134"/>
    </location>
</feature>
<proteinExistence type="predicted"/>
<organism evidence="2 3">
    <name type="scientific">Symbiodinium natans</name>
    <dbReference type="NCBI Taxonomy" id="878477"/>
    <lineage>
        <taxon>Eukaryota</taxon>
        <taxon>Sar</taxon>
        <taxon>Alveolata</taxon>
        <taxon>Dinophyceae</taxon>
        <taxon>Suessiales</taxon>
        <taxon>Symbiodiniaceae</taxon>
        <taxon>Symbiodinium</taxon>
    </lineage>
</organism>